<dbReference type="GO" id="GO:0005930">
    <property type="term" value="C:axoneme"/>
    <property type="evidence" value="ECO:0007669"/>
    <property type="project" value="UniProtKB-SubCell"/>
</dbReference>
<dbReference type="OrthoDB" id="10259249at2759"/>
<name>B3RLY0_TRIAD</name>
<keyword evidence="5" id="KW-0963">Cytoplasm</keyword>
<dbReference type="PANTHER" id="PTHR31078:SF1">
    <property type="entry name" value="CILIA- AND FLAGELLA-ASSOCIATED PROTEIN 300"/>
    <property type="match status" value="1"/>
</dbReference>
<dbReference type="InterPro" id="IPR029416">
    <property type="entry name" value="CFAP300"/>
</dbReference>
<keyword evidence="9" id="KW-1185">Reference proteome</keyword>
<evidence type="ECO:0000256" key="2">
    <source>
        <dbReference type="ARBA" id="ARBA00004430"/>
    </source>
</evidence>
<evidence type="ECO:0000256" key="1">
    <source>
        <dbReference type="ARBA" id="ARBA00002404"/>
    </source>
</evidence>
<proteinExistence type="inferred from homology"/>
<dbReference type="OMA" id="TGHIAKC"/>
<dbReference type="eggNOG" id="ENOG502QUFH">
    <property type="taxonomic scope" value="Eukaryota"/>
</dbReference>
<dbReference type="Proteomes" id="UP000009022">
    <property type="component" value="Unassembled WGS sequence"/>
</dbReference>
<reference evidence="8 9" key="1">
    <citation type="journal article" date="2008" name="Nature">
        <title>The Trichoplax genome and the nature of placozoans.</title>
        <authorList>
            <person name="Srivastava M."/>
            <person name="Begovic E."/>
            <person name="Chapman J."/>
            <person name="Putnam N.H."/>
            <person name="Hellsten U."/>
            <person name="Kawashima T."/>
            <person name="Kuo A."/>
            <person name="Mitros T."/>
            <person name="Salamov A."/>
            <person name="Carpenter M.L."/>
            <person name="Signorovitch A.Y."/>
            <person name="Moreno M.A."/>
            <person name="Kamm K."/>
            <person name="Grimwood J."/>
            <person name="Schmutz J."/>
            <person name="Shapiro H."/>
            <person name="Grigoriev I.V."/>
            <person name="Buss L.W."/>
            <person name="Schierwater B."/>
            <person name="Dellaporta S.L."/>
            <person name="Rokhsar D.S."/>
        </authorList>
    </citation>
    <scope>NUCLEOTIDE SEQUENCE [LARGE SCALE GENOMIC DNA]</scope>
    <source>
        <strain evidence="8 9">Grell-BS-1999</strain>
    </source>
</reference>
<gene>
    <name evidence="8" type="ORF">TRIADDRAFT_52162</name>
</gene>
<dbReference type="KEGG" id="tad:TRIADDRAFT_52162"/>
<accession>B3RLY0</accession>
<dbReference type="GeneID" id="6750019"/>
<evidence type="ECO:0000313" key="9">
    <source>
        <dbReference type="Proteomes" id="UP000009022"/>
    </source>
</evidence>
<dbReference type="PANTHER" id="PTHR31078">
    <property type="entry name" value="CILIA- AND FLAGELLA-ASSOCIATED PROTEIN 300"/>
    <property type="match status" value="1"/>
</dbReference>
<keyword evidence="7" id="KW-0966">Cell projection</keyword>
<dbReference type="EMBL" id="DS985241">
    <property type="protein sequence ID" value="EDV29603.1"/>
    <property type="molecule type" value="Genomic_DNA"/>
</dbReference>
<dbReference type="AlphaFoldDB" id="B3RLY0"/>
<evidence type="ECO:0000256" key="3">
    <source>
        <dbReference type="ARBA" id="ARBA00009205"/>
    </source>
</evidence>
<evidence type="ECO:0000313" key="8">
    <source>
        <dbReference type="EMBL" id="EDV29603.1"/>
    </source>
</evidence>
<dbReference type="RefSeq" id="XP_002108805.1">
    <property type="nucleotide sequence ID" value="XM_002108769.1"/>
</dbReference>
<dbReference type="STRING" id="10228.B3RLY0"/>
<dbReference type="HOGENOM" id="CLU_068703_1_0_1"/>
<comment type="subcellular location">
    <subcellularLocation>
        <location evidence="2">Cytoplasm</location>
        <location evidence="2">Cytoskeleton</location>
        <location evidence="2">Cilium axoneme</location>
    </subcellularLocation>
</comment>
<evidence type="ECO:0000256" key="5">
    <source>
        <dbReference type="ARBA" id="ARBA00022490"/>
    </source>
</evidence>
<protein>
    <recommendedName>
        <fullName evidence="4">Cilia- and flagella-associated protein 300</fullName>
    </recommendedName>
</protein>
<evidence type="ECO:0000256" key="7">
    <source>
        <dbReference type="ARBA" id="ARBA00023273"/>
    </source>
</evidence>
<evidence type="ECO:0000256" key="6">
    <source>
        <dbReference type="ARBA" id="ARBA00023212"/>
    </source>
</evidence>
<dbReference type="CTD" id="6750019"/>
<dbReference type="FunCoup" id="B3RLY0">
    <property type="interactions" value="326"/>
</dbReference>
<sequence length="177" mass="20672">MLCSLTSLEFFDKLFSEGIVHENGKIVQCYDEYYENLILSDELRKMLLMEDSDHYDLFSKEERSEFLFRIFQHLVIGGPICQHEDDIQPYLDTAKSIYKDLLTVQKDKVTKKPFVTSFVYLLAAKDEKDNTLFPSAESQQQTFCYAVIDPVKRYVKTEVGMYRKGSSILRLEFAKVS</sequence>
<organism evidence="8 9">
    <name type="scientific">Trichoplax adhaerens</name>
    <name type="common">Trichoplax reptans</name>
    <dbReference type="NCBI Taxonomy" id="10228"/>
    <lineage>
        <taxon>Eukaryota</taxon>
        <taxon>Metazoa</taxon>
        <taxon>Placozoa</taxon>
        <taxon>Uniplacotomia</taxon>
        <taxon>Trichoplacea</taxon>
        <taxon>Trichoplacidae</taxon>
        <taxon>Trichoplax</taxon>
    </lineage>
</organism>
<comment type="function">
    <text evidence="1">Cilium- and flagellum-specific protein that plays a role in axonemal structure organization and motility. May play a role in outer and inner dynein arm assembly.</text>
</comment>
<dbReference type="PhylomeDB" id="B3RLY0"/>
<dbReference type="InParanoid" id="B3RLY0"/>
<dbReference type="Pfam" id="PF14926">
    <property type="entry name" value="CFAP300"/>
    <property type="match status" value="1"/>
</dbReference>
<keyword evidence="6" id="KW-0206">Cytoskeleton</keyword>
<comment type="similarity">
    <text evidence="3">Belongs to the CFAP300 family.</text>
</comment>
<evidence type="ECO:0000256" key="4">
    <source>
        <dbReference type="ARBA" id="ARBA00022174"/>
    </source>
</evidence>